<feature type="compositionally biased region" description="Polar residues" evidence="1">
    <location>
        <begin position="178"/>
        <end position="187"/>
    </location>
</feature>
<dbReference type="AlphaFoldDB" id="B8C2F2"/>
<dbReference type="GeneID" id="7449577"/>
<feature type="region of interest" description="Disordered" evidence="1">
    <location>
        <begin position="69"/>
        <end position="93"/>
    </location>
</feature>
<dbReference type="Proteomes" id="UP000001449">
    <property type="component" value="Chromosome 5"/>
</dbReference>
<name>B8C2F2_THAPS</name>
<feature type="compositionally biased region" description="Polar residues" evidence="1">
    <location>
        <begin position="1"/>
        <end position="12"/>
    </location>
</feature>
<proteinExistence type="predicted"/>
<reference evidence="2 3" key="1">
    <citation type="journal article" date="2004" name="Science">
        <title>The genome of the diatom Thalassiosira pseudonana: ecology, evolution, and metabolism.</title>
        <authorList>
            <person name="Armbrust E.V."/>
            <person name="Berges J.A."/>
            <person name="Bowler C."/>
            <person name="Green B.R."/>
            <person name="Martinez D."/>
            <person name="Putnam N.H."/>
            <person name="Zhou S."/>
            <person name="Allen A.E."/>
            <person name="Apt K.E."/>
            <person name="Bechner M."/>
            <person name="Brzezinski M.A."/>
            <person name="Chaal B.K."/>
            <person name="Chiovitti A."/>
            <person name="Davis A.K."/>
            <person name="Demarest M.S."/>
            <person name="Detter J.C."/>
            <person name="Glavina T."/>
            <person name="Goodstein D."/>
            <person name="Hadi M.Z."/>
            <person name="Hellsten U."/>
            <person name="Hildebrand M."/>
            <person name="Jenkins B.D."/>
            <person name="Jurka J."/>
            <person name="Kapitonov V.V."/>
            <person name="Kroger N."/>
            <person name="Lau W.W."/>
            <person name="Lane T.W."/>
            <person name="Larimer F.W."/>
            <person name="Lippmeier J.C."/>
            <person name="Lucas S."/>
            <person name="Medina M."/>
            <person name="Montsant A."/>
            <person name="Obornik M."/>
            <person name="Parker M.S."/>
            <person name="Palenik B."/>
            <person name="Pazour G.J."/>
            <person name="Richardson P.M."/>
            <person name="Rynearson T.A."/>
            <person name="Saito M.A."/>
            <person name="Schwartz D.C."/>
            <person name="Thamatrakoln K."/>
            <person name="Valentin K."/>
            <person name="Vardi A."/>
            <person name="Wilkerson F.P."/>
            <person name="Rokhsar D.S."/>
        </authorList>
    </citation>
    <scope>NUCLEOTIDE SEQUENCE [LARGE SCALE GENOMIC DNA]</scope>
    <source>
        <strain evidence="2 3">CCMP1335</strain>
    </source>
</reference>
<dbReference type="KEGG" id="tps:THAPSDRAFT_5263"/>
<sequence>MAQINKAKSASSRRQDVFRTKSPPTTKQPTVSFWNVSILNNFQKKLSSIIDDAAFTSLCTNLQFKKEPSASNGQATVDTTSISNTNDSDGTSTYESFKKNDSFACWLASQEFDASAIVDDGHVDCKIEEVDISGISEEFGTVADDVNVGTFAVSGQNAEDAENGPSKNEKRTPVGDGNTKQSSSRWANTSVEALWKTVVASNSKCFGWSSGEEEEDGMNKAKSNAGEATSSDDANKSVSFVISSVNPPKQKSPFQSKSNYTPVDSCSMLGTPQLVNKQFELYENSGKNGTDTALVETNSLEAYAAASNILSEKEPVVVESPPVVTQMQSVLSTAETPLAGEELIDETSLTSPFVGKKLTDMYSPSTPRLVGEDILDDEPMPTNLMNLFPKEAPECSANITPVQIISKSDNMSNSPTLVFEFSHCSAQQPKGQSGMKPQSSADKLKWVKSRRRLKHTKSSAAEDECL</sequence>
<feature type="compositionally biased region" description="Basic residues" evidence="1">
    <location>
        <begin position="446"/>
        <end position="457"/>
    </location>
</feature>
<feature type="region of interest" description="Disordered" evidence="1">
    <location>
        <begin position="156"/>
        <end position="187"/>
    </location>
</feature>
<gene>
    <name evidence="2" type="ORF">THAPSDRAFT_5263</name>
</gene>
<reference evidence="2 3" key="2">
    <citation type="journal article" date="2008" name="Nature">
        <title>The Phaeodactylum genome reveals the evolutionary history of diatom genomes.</title>
        <authorList>
            <person name="Bowler C."/>
            <person name="Allen A.E."/>
            <person name="Badger J.H."/>
            <person name="Grimwood J."/>
            <person name="Jabbari K."/>
            <person name="Kuo A."/>
            <person name="Maheswari U."/>
            <person name="Martens C."/>
            <person name="Maumus F."/>
            <person name="Otillar R.P."/>
            <person name="Rayko E."/>
            <person name="Salamov A."/>
            <person name="Vandepoele K."/>
            <person name="Beszteri B."/>
            <person name="Gruber A."/>
            <person name="Heijde M."/>
            <person name="Katinka M."/>
            <person name="Mock T."/>
            <person name="Valentin K."/>
            <person name="Verret F."/>
            <person name="Berges J.A."/>
            <person name="Brownlee C."/>
            <person name="Cadoret J.P."/>
            <person name="Chiovitti A."/>
            <person name="Choi C.J."/>
            <person name="Coesel S."/>
            <person name="De Martino A."/>
            <person name="Detter J.C."/>
            <person name="Durkin C."/>
            <person name="Falciatore A."/>
            <person name="Fournet J."/>
            <person name="Haruta M."/>
            <person name="Huysman M.J."/>
            <person name="Jenkins B.D."/>
            <person name="Jiroutova K."/>
            <person name="Jorgensen R.E."/>
            <person name="Joubert Y."/>
            <person name="Kaplan A."/>
            <person name="Kroger N."/>
            <person name="Kroth P.G."/>
            <person name="La Roche J."/>
            <person name="Lindquist E."/>
            <person name="Lommer M."/>
            <person name="Martin-Jezequel V."/>
            <person name="Lopez P.J."/>
            <person name="Lucas S."/>
            <person name="Mangogna M."/>
            <person name="McGinnis K."/>
            <person name="Medlin L.K."/>
            <person name="Montsant A."/>
            <person name="Oudot-Le Secq M.P."/>
            <person name="Napoli C."/>
            <person name="Obornik M."/>
            <person name="Parker M.S."/>
            <person name="Petit J.L."/>
            <person name="Porcel B.M."/>
            <person name="Poulsen N."/>
            <person name="Robison M."/>
            <person name="Rychlewski L."/>
            <person name="Rynearson T.A."/>
            <person name="Schmutz J."/>
            <person name="Shapiro H."/>
            <person name="Siaut M."/>
            <person name="Stanley M."/>
            <person name="Sussman M.R."/>
            <person name="Taylor A.R."/>
            <person name="Vardi A."/>
            <person name="von Dassow P."/>
            <person name="Vyverman W."/>
            <person name="Willis A."/>
            <person name="Wyrwicz L.S."/>
            <person name="Rokhsar D.S."/>
            <person name="Weissenbach J."/>
            <person name="Armbrust E.V."/>
            <person name="Green B.R."/>
            <person name="Van de Peer Y."/>
            <person name="Grigoriev I.V."/>
        </authorList>
    </citation>
    <scope>NUCLEOTIDE SEQUENCE [LARGE SCALE GENOMIC DNA]</scope>
    <source>
        <strain evidence="2 3">CCMP1335</strain>
    </source>
</reference>
<feature type="region of interest" description="Disordered" evidence="1">
    <location>
        <begin position="423"/>
        <end position="466"/>
    </location>
</feature>
<accession>B8C2F2</accession>
<feature type="compositionally biased region" description="Polar residues" evidence="1">
    <location>
        <begin position="424"/>
        <end position="441"/>
    </location>
</feature>
<dbReference type="InParanoid" id="B8C2F2"/>
<feature type="region of interest" description="Disordered" evidence="1">
    <location>
        <begin position="1"/>
        <end position="26"/>
    </location>
</feature>
<dbReference type="PaxDb" id="35128-Thaps5263"/>
<feature type="region of interest" description="Disordered" evidence="1">
    <location>
        <begin position="207"/>
        <end position="233"/>
    </location>
</feature>
<keyword evidence="3" id="KW-1185">Reference proteome</keyword>
<dbReference type="EMBL" id="CM000642">
    <property type="protein sequence ID" value="EED91942.1"/>
    <property type="molecule type" value="Genomic_DNA"/>
</dbReference>
<evidence type="ECO:0000256" key="1">
    <source>
        <dbReference type="SAM" id="MobiDB-lite"/>
    </source>
</evidence>
<evidence type="ECO:0000313" key="3">
    <source>
        <dbReference type="Proteomes" id="UP000001449"/>
    </source>
</evidence>
<protein>
    <submittedName>
        <fullName evidence="2">Uncharacterized protein</fullName>
    </submittedName>
</protein>
<evidence type="ECO:0000313" key="2">
    <source>
        <dbReference type="EMBL" id="EED91942.1"/>
    </source>
</evidence>
<dbReference type="RefSeq" id="XP_002290190.1">
    <property type="nucleotide sequence ID" value="XM_002290154.1"/>
</dbReference>
<organism evidence="2 3">
    <name type="scientific">Thalassiosira pseudonana</name>
    <name type="common">Marine diatom</name>
    <name type="synonym">Cyclotella nana</name>
    <dbReference type="NCBI Taxonomy" id="35128"/>
    <lineage>
        <taxon>Eukaryota</taxon>
        <taxon>Sar</taxon>
        <taxon>Stramenopiles</taxon>
        <taxon>Ochrophyta</taxon>
        <taxon>Bacillariophyta</taxon>
        <taxon>Coscinodiscophyceae</taxon>
        <taxon>Thalassiosirophycidae</taxon>
        <taxon>Thalassiosirales</taxon>
        <taxon>Thalassiosiraceae</taxon>
        <taxon>Thalassiosira</taxon>
    </lineage>
</organism>
<dbReference type="HOGENOM" id="CLU_587298_0_0_1"/>